<feature type="transmembrane region" description="Helical" evidence="1">
    <location>
        <begin position="509"/>
        <end position="529"/>
    </location>
</feature>
<protein>
    <submittedName>
        <fullName evidence="3">CRAL/TRIO domain-containing protein</fullName>
    </submittedName>
</protein>
<dbReference type="PROSITE" id="PS50191">
    <property type="entry name" value="CRAL_TRIO"/>
    <property type="match status" value="1"/>
</dbReference>
<dbReference type="InterPro" id="IPR052432">
    <property type="entry name" value="PITP/CRAL-TRIO"/>
</dbReference>
<dbReference type="SUPFAM" id="SSF46938">
    <property type="entry name" value="CRAL/TRIO N-terminal domain"/>
    <property type="match status" value="1"/>
</dbReference>
<dbReference type="PANTHER" id="PTHR46590:SF4">
    <property type="entry name" value="CRAL-TRIO DOMAIN-CONTAINING PROTEIN"/>
    <property type="match status" value="1"/>
</dbReference>
<name>A0A1X2G9P9_9FUNG</name>
<dbReference type="AlphaFoldDB" id="A0A1X2G9P9"/>
<evidence type="ECO:0000313" key="4">
    <source>
        <dbReference type="Proteomes" id="UP000242146"/>
    </source>
</evidence>
<dbReference type="Pfam" id="PF00650">
    <property type="entry name" value="CRAL_TRIO"/>
    <property type="match status" value="1"/>
</dbReference>
<dbReference type="InterPro" id="IPR036273">
    <property type="entry name" value="CRAL/TRIO_N_dom_sf"/>
</dbReference>
<reference evidence="3 4" key="1">
    <citation type="submission" date="2016-07" db="EMBL/GenBank/DDBJ databases">
        <title>Pervasive Adenine N6-methylation of Active Genes in Fungi.</title>
        <authorList>
            <consortium name="DOE Joint Genome Institute"/>
            <person name="Mondo S.J."/>
            <person name="Dannebaum R.O."/>
            <person name="Kuo R.C."/>
            <person name="Labutti K."/>
            <person name="Haridas S."/>
            <person name="Kuo A."/>
            <person name="Salamov A."/>
            <person name="Ahrendt S.R."/>
            <person name="Lipzen A."/>
            <person name="Sullivan W."/>
            <person name="Andreopoulos W.B."/>
            <person name="Clum A."/>
            <person name="Lindquist E."/>
            <person name="Daum C."/>
            <person name="Ramamoorthy G.K."/>
            <person name="Gryganskyi A."/>
            <person name="Culley D."/>
            <person name="Magnuson J.K."/>
            <person name="James T.Y."/>
            <person name="O'Malley M.A."/>
            <person name="Stajich J.E."/>
            <person name="Spatafora J.W."/>
            <person name="Visel A."/>
            <person name="Grigoriev I.V."/>
        </authorList>
    </citation>
    <scope>NUCLEOTIDE SEQUENCE [LARGE SCALE GENOMIC DNA]</scope>
    <source>
        <strain evidence="3 4">NRRL 3301</strain>
    </source>
</reference>
<feature type="domain" description="CRAL-TRIO" evidence="2">
    <location>
        <begin position="97"/>
        <end position="263"/>
    </location>
</feature>
<evidence type="ECO:0000259" key="2">
    <source>
        <dbReference type="PROSITE" id="PS50191"/>
    </source>
</evidence>
<accession>A0A1X2G9P9</accession>
<dbReference type="STRING" id="101127.A0A1X2G9P9"/>
<dbReference type="Gene3D" id="3.40.525.10">
    <property type="entry name" value="CRAL-TRIO lipid binding domain"/>
    <property type="match status" value="1"/>
</dbReference>
<dbReference type="InterPro" id="IPR036865">
    <property type="entry name" value="CRAL-TRIO_dom_sf"/>
</dbReference>
<dbReference type="OrthoDB" id="75724at2759"/>
<dbReference type="SUPFAM" id="SSF52087">
    <property type="entry name" value="CRAL/TRIO domain"/>
    <property type="match status" value="1"/>
</dbReference>
<dbReference type="Proteomes" id="UP000242146">
    <property type="component" value="Unassembled WGS sequence"/>
</dbReference>
<evidence type="ECO:0000313" key="3">
    <source>
        <dbReference type="EMBL" id="ORX48574.1"/>
    </source>
</evidence>
<dbReference type="InterPro" id="IPR001251">
    <property type="entry name" value="CRAL-TRIO_dom"/>
</dbReference>
<dbReference type="PANTHER" id="PTHR46590">
    <property type="entry name" value="PHOSPHATIDYLINOSITOL TRANSFER PROTEIN CSR1-RELATED"/>
    <property type="match status" value="1"/>
</dbReference>
<keyword evidence="4" id="KW-1185">Reference proteome</keyword>
<sequence length="535" mass="61488">MGTLITEQLQEELNRQYNENAFVLEDLEQKLILALDDFGFTGIDKEFAIDFVQDHVTLFRFLKDAEFDRDFAYQRILDAVLWRREKHLEALDWNAVDPAFYQTDHAFAYFRRQDRFGRPMAMIRMRYFPTFGGESMADTIPPFACLVMEIARKWTRDLTRQQGKLISQMSVVVDIAKAPMMAPETRLIQEMRTLTDDHFPGFFGSIYVMNFGWMYQGLWQMVKLMLTERAKTKVNFPTLQEVTSFIDLENVPHYIGGKDSFEWTLEDDSILQQYGRSWLSEHPSIKEDQMVTRSRSASFLSMASSPDEFFDAPDSLATARRTSVYGTPVSRTPSALPLVPIFSPSNAQQVPYFQLTGLHMPTFLASFFGATITSPHLDDMDALGIQRNKEQQEALNQLELSYRLTNLALEQQIASELSPPLSPSSLRREPHFPHLLPADDPNSLYANAPLKIQLRRSEQRLIRWSRRIFRLSFAHHGAFYWVMLYLFLRGPVEQSLRRLLAKMMVNQRTITYTTVGLTASVAAGLSASLSNSLGS</sequence>
<organism evidence="3 4">
    <name type="scientific">Hesseltinella vesiculosa</name>
    <dbReference type="NCBI Taxonomy" id="101127"/>
    <lineage>
        <taxon>Eukaryota</taxon>
        <taxon>Fungi</taxon>
        <taxon>Fungi incertae sedis</taxon>
        <taxon>Mucoromycota</taxon>
        <taxon>Mucoromycotina</taxon>
        <taxon>Mucoromycetes</taxon>
        <taxon>Mucorales</taxon>
        <taxon>Cunninghamellaceae</taxon>
        <taxon>Hesseltinella</taxon>
    </lineage>
</organism>
<dbReference type="SMART" id="SM00516">
    <property type="entry name" value="SEC14"/>
    <property type="match status" value="1"/>
</dbReference>
<dbReference type="EMBL" id="MCGT01000029">
    <property type="protein sequence ID" value="ORX48574.1"/>
    <property type="molecule type" value="Genomic_DNA"/>
</dbReference>
<keyword evidence="1" id="KW-0472">Membrane</keyword>
<proteinExistence type="predicted"/>
<feature type="transmembrane region" description="Helical" evidence="1">
    <location>
        <begin position="468"/>
        <end position="488"/>
    </location>
</feature>
<evidence type="ECO:0000256" key="1">
    <source>
        <dbReference type="SAM" id="Phobius"/>
    </source>
</evidence>
<keyword evidence="1" id="KW-0812">Transmembrane</keyword>
<dbReference type="CDD" id="cd00170">
    <property type="entry name" value="SEC14"/>
    <property type="match status" value="1"/>
</dbReference>
<keyword evidence="1" id="KW-1133">Transmembrane helix</keyword>
<comment type="caution">
    <text evidence="3">The sequence shown here is derived from an EMBL/GenBank/DDBJ whole genome shotgun (WGS) entry which is preliminary data.</text>
</comment>
<gene>
    <name evidence="3" type="ORF">DM01DRAFT_1326310</name>
</gene>